<keyword evidence="9 11" id="KW-0378">Hydrolase</keyword>
<dbReference type="GO" id="GO:0004177">
    <property type="term" value="F:aminopeptidase activity"/>
    <property type="evidence" value="ECO:0007669"/>
    <property type="project" value="UniProtKB-UniRule"/>
</dbReference>
<feature type="active site" evidence="12">
    <location>
        <position position="288"/>
    </location>
</feature>
<dbReference type="eggNOG" id="COG0596">
    <property type="taxonomic scope" value="Bacteria"/>
</dbReference>
<dbReference type="InterPro" id="IPR000073">
    <property type="entry name" value="AB_hydrolase_1"/>
</dbReference>
<evidence type="ECO:0000256" key="12">
    <source>
        <dbReference type="PIRSR" id="PIRSR006431-1"/>
    </source>
</evidence>
<feature type="active site" description="Proton donor" evidence="12">
    <location>
        <position position="315"/>
    </location>
</feature>
<dbReference type="InterPro" id="IPR002410">
    <property type="entry name" value="Peptidase_S33"/>
</dbReference>
<dbReference type="InterPro" id="IPR005944">
    <property type="entry name" value="Pro_iminopeptidase"/>
</dbReference>
<dbReference type="EMBL" id="CP002218">
    <property type="protein sequence ID" value="ADN61344.1"/>
    <property type="molecule type" value="Genomic_DNA"/>
</dbReference>
<feature type="active site" description="Nucleophile" evidence="12">
    <location>
        <position position="126"/>
    </location>
</feature>
<dbReference type="ESTHER" id="bursg-e1tet8">
    <property type="family name" value="Proline_iminopeptidase"/>
</dbReference>
<accession>E1TET8</accession>
<evidence type="ECO:0000259" key="14">
    <source>
        <dbReference type="Pfam" id="PF00561"/>
    </source>
</evidence>
<dbReference type="STRING" id="640512.BC1003_5426"/>
<evidence type="ECO:0000256" key="6">
    <source>
        <dbReference type="ARBA" id="ARBA00022438"/>
    </source>
</evidence>
<feature type="compositionally biased region" description="Basic and acidic residues" evidence="13">
    <location>
        <begin position="1"/>
        <end position="15"/>
    </location>
</feature>
<evidence type="ECO:0000256" key="10">
    <source>
        <dbReference type="ARBA" id="ARBA00029605"/>
    </source>
</evidence>
<reference evidence="15" key="1">
    <citation type="submission" date="2010-09" db="EMBL/GenBank/DDBJ databases">
        <title>Complete sequence of chromosome2 of Burkholderia sp. CCGE1003.</title>
        <authorList>
            <consortium name="US DOE Joint Genome Institute"/>
            <person name="Lucas S."/>
            <person name="Copeland A."/>
            <person name="Lapidus A."/>
            <person name="Cheng J.-F."/>
            <person name="Bruce D."/>
            <person name="Goodwin L."/>
            <person name="Pitluck S."/>
            <person name="Daligault H."/>
            <person name="Davenport K."/>
            <person name="Detter J.C."/>
            <person name="Han C."/>
            <person name="Tapia R."/>
            <person name="Land M."/>
            <person name="Hauser L."/>
            <person name="Jeffries C."/>
            <person name="Kyrpides N."/>
            <person name="Ivanova N."/>
            <person name="Ovchinnikova G."/>
            <person name="Martinez-Romero E."/>
            <person name="Rogel M.A."/>
            <person name="Auchtung J."/>
            <person name="Tiedje J.M."/>
            <person name="Woyke T."/>
        </authorList>
    </citation>
    <scope>NUCLEOTIDE SEQUENCE</scope>
    <source>
        <strain evidence="15">CCGE1003</strain>
    </source>
</reference>
<name>E1TET8_BURSG</name>
<dbReference type="SUPFAM" id="SSF53474">
    <property type="entry name" value="alpha/beta-Hydrolases"/>
    <property type="match status" value="1"/>
</dbReference>
<feature type="region of interest" description="Disordered" evidence="13">
    <location>
        <begin position="1"/>
        <end position="35"/>
    </location>
</feature>
<keyword evidence="7 11" id="KW-0963">Cytoplasm</keyword>
<dbReference type="PANTHER" id="PTHR43722">
    <property type="entry name" value="PROLINE IMINOPEPTIDASE"/>
    <property type="match status" value="1"/>
</dbReference>
<dbReference type="PIRSF" id="PIRSF006431">
    <property type="entry name" value="Pept_S33"/>
    <property type="match status" value="1"/>
</dbReference>
<dbReference type="GO" id="GO:0005737">
    <property type="term" value="C:cytoplasm"/>
    <property type="evidence" value="ECO:0007669"/>
    <property type="project" value="UniProtKB-SubCell"/>
</dbReference>
<keyword evidence="8 11" id="KW-0645">Protease</keyword>
<comment type="catalytic activity">
    <reaction evidence="1 11">
        <text>Release of N-terminal proline from a peptide.</text>
        <dbReference type="EC" id="3.4.11.5"/>
    </reaction>
</comment>
<evidence type="ECO:0000256" key="2">
    <source>
        <dbReference type="ARBA" id="ARBA00004496"/>
    </source>
</evidence>
<organism evidence="15">
    <name type="scientific">Burkholderia sp. (strain CCGE1003)</name>
    <dbReference type="NCBI Taxonomy" id="640512"/>
    <lineage>
        <taxon>Bacteria</taxon>
        <taxon>Pseudomonadati</taxon>
        <taxon>Pseudomonadota</taxon>
        <taxon>Betaproteobacteria</taxon>
        <taxon>Burkholderiales</taxon>
        <taxon>Burkholderiaceae</taxon>
        <taxon>Burkholderia</taxon>
    </lineage>
</organism>
<dbReference type="EC" id="3.4.11.5" evidence="4 11"/>
<feature type="domain" description="AB hydrolase-1" evidence="14">
    <location>
        <begin position="52"/>
        <end position="317"/>
    </location>
</feature>
<dbReference type="MEROPS" id="S33.001"/>
<comment type="similarity">
    <text evidence="3 11">Belongs to the peptidase S33 family.</text>
</comment>
<protein>
    <recommendedName>
        <fullName evidence="5 11">Proline iminopeptidase</fullName>
        <shortName evidence="11">PIP</shortName>
        <ecNumber evidence="4 11">3.4.11.5</ecNumber>
    </recommendedName>
    <alternativeName>
        <fullName evidence="10 11">Prolyl aminopeptidase</fullName>
    </alternativeName>
</protein>
<gene>
    <name evidence="15" type="ordered locus">BC1003_5426</name>
</gene>
<evidence type="ECO:0000256" key="7">
    <source>
        <dbReference type="ARBA" id="ARBA00022490"/>
    </source>
</evidence>
<dbReference type="GO" id="GO:0006508">
    <property type="term" value="P:proteolysis"/>
    <property type="evidence" value="ECO:0007669"/>
    <property type="project" value="UniProtKB-KW"/>
</dbReference>
<evidence type="ECO:0000313" key="15">
    <source>
        <dbReference type="EMBL" id="ADN61344.1"/>
    </source>
</evidence>
<dbReference type="PANTHER" id="PTHR43722:SF1">
    <property type="entry name" value="PROLINE IMINOPEPTIDASE"/>
    <property type="match status" value="1"/>
</dbReference>
<dbReference type="Gene3D" id="3.40.50.1820">
    <property type="entry name" value="alpha/beta hydrolase"/>
    <property type="match status" value="1"/>
</dbReference>
<evidence type="ECO:0000256" key="11">
    <source>
        <dbReference type="PIRNR" id="PIRNR006431"/>
    </source>
</evidence>
<dbReference type="HOGENOM" id="CLU_043739_2_2_4"/>
<keyword evidence="6 11" id="KW-0031">Aminopeptidase</keyword>
<proteinExistence type="inferred from homology"/>
<dbReference type="PRINTS" id="PR00111">
    <property type="entry name" value="ABHYDROLASE"/>
</dbReference>
<evidence type="ECO:0000256" key="8">
    <source>
        <dbReference type="ARBA" id="ARBA00022670"/>
    </source>
</evidence>
<sequence>MKDARNLSRSGRDATRGLPQAPREATPHRRSLRTGDAHRVSFTVAGAAHGVPVVVLHGGPGSGSQPGSTRLFDLTRFKVVLIDQRGTGRSSPRGSIRHNRTDRLIEDIEAVRVLLGIERWGVLGGSWGAALALAYAGQHPQVVTGVVLRGLFLTSRREVRGLFVGSRKRAPRAWTKLCAAAHCTRPAALLARCHARLQRGGASDAQQRALALAWRGYENAVLASAGTRRPLAPARHSRKATRKLVDKYRIQAHYLMHRCWLGETRLLSLARRAAAAGVPLAAVHGSRDPVCPPANLQRLARAVPAARVECMRAGHLASDPALHARVADALATLFLTSTEEGRNLRHAA</sequence>
<comment type="subcellular location">
    <subcellularLocation>
        <location evidence="2 11">Cytoplasm</location>
    </subcellularLocation>
</comment>
<dbReference type="AlphaFoldDB" id="E1TET8"/>
<evidence type="ECO:0000256" key="5">
    <source>
        <dbReference type="ARBA" id="ARBA00021843"/>
    </source>
</evidence>
<evidence type="ECO:0000256" key="3">
    <source>
        <dbReference type="ARBA" id="ARBA00010088"/>
    </source>
</evidence>
<evidence type="ECO:0000256" key="1">
    <source>
        <dbReference type="ARBA" id="ARBA00001585"/>
    </source>
</evidence>
<dbReference type="KEGG" id="bgf:BC1003_5426"/>
<evidence type="ECO:0000256" key="9">
    <source>
        <dbReference type="ARBA" id="ARBA00022801"/>
    </source>
</evidence>
<evidence type="ECO:0000256" key="13">
    <source>
        <dbReference type="SAM" id="MobiDB-lite"/>
    </source>
</evidence>
<dbReference type="InterPro" id="IPR029058">
    <property type="entry name" value="AB_hydrolase_fold"/>
</dbReference>
<evidence type="ECO:0000256" key="4">
    <source>
        <dbReference type="ARBA" id="ARBA00012568"/>
    </source>
</evidence>
<dbReference type="PRINTS" id="PR00793">
    <property type="entry name" value="PROAMNOPTASE"/>
</dbReference>
<dbReference type="Pfam" id="PF00561">
    <property type="entry name" value="Abhydrolase_1"/>
    <property type="match status" value="1"/>
</dbReference>